<dbReference type="SMART" id="SM00977">
    <property type="entry name" value="TilS_C"/>
    <property type="match status" value="1"/>
</dbReference>
<dbReference type="SUPFAM" id="SSF82829">
    <property type="entry name" value="MesJ substrate recognition domain-like"/>
    <property type="match status" value="1"/>
</dbReference>
<evidence type="ECO:0000256" key="2">
    <source>
        <dbReference type="ARBA" id="ARBA00022490"/>
    </source>
</evidence>
<feature type="binding site" evidence="8">
    <location>
        <begin position="33"/>
        <end position="38"/>
    </location>
    <ligand>
        <name>ATP</name>
        <dbReference type="ChEBI" id="CHEBI:30616"/>
    </ligand>
</feature>
<protein>
    <recommendedName>
        <fullName evidence="8">tRNA(Ile)-lysidine synthase</fullName>
        <ecNumber evidence="8">6.3.4.19</ecNumber>
    </recommendedName>
    <alternativeName>
        <fullName evidence="8">tRNA(Ile)-2-lysyl-cytidine synthase</fullName>
    </alternativeName>
    <alternativeName>
        <fullName evidence="8">tRNA(Ile)-lysidine synthetase</fullName>
    </alternativeName>
</protein>
<dbReference type="InterPro" id="IPR014729">
    <property type="entry name" value="Rossmann-like_a/b/a_fold"/>
</dbReference>
<dbReference type="InterPro" id="IPR012094">
    <property type="entry name" value="tRNA_Ile_lys_synt"/>
</dbReference>
<keyword evidence="6 8" id="KW-0067">ATP-binding</keyword>
<dbReference type="InterPro" id="IPR012795">
    <property type="entry name" value="tRNA_Ile_lys_synt_N"/>
</dbReference>
<evidence type="ECO:0000259" key="9">
    <source>
        <dbReference type="SMART" id="SM00977"/>
    </source>
</evidence>
<evidence type="ECO:0000313" key="11">
    <source>
        <dbReference type="Proteomes" id="UP000178082"/>
    </source>
</evidence>
<keyword evidence="5 8" id="KW-0547">Nucleotide-binding</keyword>
<proteinExistence type="inferred from homology"/>
<dbReference type="HAMAP" id="MF_01161">
    <property type="entry name" value="tRNA_Ile_lys_synt"/>
    <property type="match status" value="1"/>
</dbReference>
<dbReference type="GO" id="GO:0005524">
    <property type="term" value="F:ATP binding"/>
    <property type="evidence" value="ECO:0007669"/>
    <property type="project" value="UniProtKB-UniRule"/>
</dbReference>
<keyword evidence="4 8" id="KW-0819">tRNA processing</keyword>
<keyword evidence="2 8" id="KW-0963">Cytoplasm</keyword>
<comment type="function">
    <text evidence="8">Ligates lysine onto the cytidine present at position 34 of the AUA codon-specific tRNA(Ile) that contains the anticodon CAU, in an ATP-dependent manner. Cytidine is converted to lysidine, thus changing the amino acid specificity of the tRNA from methionine to isoleucine.</text>
</comment>
<dbReference type="NCBIfam" id="TIGR02433">
    <property type="entry name" value="lysidine_TilS_C"/>
    <property type="match status" value="1"/>
</dbReference>
<dbReference type="GO" id="GO:0006400">
    <property type="term" value="P:tRNA modification"/>
    <property type="evidence" value="ECO:0007669"/>
    <property type="project" value="UniProtKB-UniRule"/>
</dbReference>
<gene>
    <name evidence="8" type="primary">tilS</name>
    <name evidence="10" type="ORF">A3G31_03160</name>
</gene>
<dbReference type="SUPFAM" id="SSF52402">
    <property type="entry name" value="Adenine nucleotide alpha hydrolases-like"/>
    <property type="match status" value="1"/>
</dbReference>
<name>A0A1F7SIX4_9BACT</name>
<comment type="catalytic activity">
    <reaction evidence="7 8">
        <text>cytidine(34) in tRNA(Ile2) + L-lysine + ATP = lysidine(34) in tRNA(Ile2) + AMP + diphosphate + H(+)</text>
        <dbReference type="Rhea" id="RHEA:43744"/>
        <dbReference type="Rhea" id="RHEA-COMP:10625"/>
        <dbReference type="Rhea" id="RHEA-COMP:10670"/>
        <dbReference type="ChEBI" id="CHEBI:15378"/>
        <dbReference type="ChEBI" id="CHEBI:30616"/>
        <dbReference type="ChEBI" id="CHEBI:32551"/>
        <dbReference type="ChEBI" id="CHEBI:33019"/>
        <dbReference type="ChEBI" id="CHEBI:82748"/>
        <dbReference type="ChEBI" id="CHEBI:83665"/>
        <dbReference type="ChEBI" id="CHEBI:456215"/>
        <dbReference type="EC" id="6.3.4.19"/>
    </reaction>
</comment>
<comment type="subcellular location">
    <subcellularLocation>
        <location evidence="1 8">Cytoplasm</location>
    </subcellularLocation>
</comment>
<evidence type="ECO:0000256" key="8">
    <source>
        <dbReference type="HAMAP-Rule" id="MF_01161"/>
    </source>
</evidence>
<dbReference type="Gene3D" id="3.40.50.620">
    <property type="entry name" value="HUPs"/>
    <property type="match status" value="1"/>
</dbReference>
<evidence type="ECO:0000256" key="7">
    <source>
        <dbReference type="ARBA" id="ARBA00048539"/>
    </source>
</evidence>
<dbReference type="EC" id="6.3.4.19" evidence="8"/>
<keyword evidence="3 8" id="KW-0436">Ligase</keyword>
<organism evidence="10 11">
    <name type="scientific">Candidatus Schekmanbacteria bacterium RIFCSPLOWO2_12_FULL_38_15</name>
    <dbReference type="NCBI Taxonomy" id="1817883"/>
    <lineage>
        <taxon>Bacteria</taxon>
        <taxon>Candidatus Schekmaniibacteriota</taxon>
    </lineage>
</organism>
<evidence type="ECO:0000256" key="3">
    <source>
        <dbReference type="ARBA" id="ARBA00022598"/>
    </source>
</evidence>
<dbReference type="GO" id="GO:0005737">
    <property type="term" value="C:cytoplasm"/>
    <property type="evidence" value="ECO:0007669"/>
    <property type="project" value="UniProtKB-SubCell"/>
</dbReference>
<dbReference type="SUPFAM" id="SSF56037">
    <property type="entry name" value="PheT/TilS domain"/>
    <property type="match status" value="1"/>
</dbReference>
<evidence type="ECO:0000256" key="5">
    <source>
        <dbReference type="ARBA" id="ARBA00022741"/>
    </source>
</evidence>
<evidence type="ECO:0000256" key="4">
    <source>
        <dbReference type="ARBA" id="ARBA00022694"/>
    </source>
</evidence>
<dbReference type="STRING" id="1817883.A3G31_03160"/>
<dbReference type="GO" id="GO:0032267">
    <property type="term" value="F:tRNA(Ile)-lysidine synthase activity"/>
    <property type="evidence" value="ECO:0007669"/>
    <property type="project" value="UniProtKB-EC"/>
</dbReference>
<dbReference type="InterPro" id="IPR020825">
    <property type="entry name" value="Phe-tRNA_synthase-like_B3/B4"/>
</dbReference>
<dbReference type="Pfam" id="PF01171">
    <property type="entry name" value="ATP_bind_3"/>
    <property type="match status" value="1"/>
</dbReference>
<dbReference type="EMBL" id="MGDI01000022">
    <property type="protein sequence ID" value="OGL53719.1"/>
    <property type="molecule type" value="Genomic_DNA"/>
</dbReference>
<dbReference type="PANTHER" id="PTHR43033:SF1">
    <property type="entry name" value="TRNA(ILE)-LYSIDINE SYNTHASE-RELATED"/>
    <property type="match status" value="1"/>
</dbReference>
<dbReference type="Gene3D" id="3.30.465.60">
    <property type="match status" value="1"/>
</dbReference>
<evidence type="ECO:0000256" key="6">
    <source>
        <dbReference type="ARBA" id="ARBA00022840"/>
    </source>
</evidence>
<dbReference type="InterPro" id="IPR012796">
    <property type="entry name" value="Lysidine-tRNA-synth_C"/>
</dbReference>
<dbReference type="CDD" id="cd01992">
    <property type="entry name" value="TilS_N"/>
    <property type="match status" value="1"/>
</dbReference>
<dbReference type="InterPro" id="IPR011063">
    <property type="entry name" value="TilS/TtcA_N"/>
</dbReference>
<dbReference type="NCBIfam" id="TIGR02432">
    <property type="entry name" value="lysidine_TilS_N"/>
    <property type="match status" value="1"/>
</dbReference>
<feature type="domain" description="Lysidine-tRNA(Ile) synthetase C-terminal" evidence="9">
    <location>
        <begin position="407"/>
        <end position="479"/>
    </location>
</feature>
<accession>A0A1F7SIX4</accession>
<comment type="caution">
    <text evidence="10">The sequence shown here is derived from an EMBL/GenBank/DDBJ whole genome shotgun (WGS) entry which is preliminary data.</text>
</comment>
<dbReference type="Gene3D" id="3.50.40.10">
    <property type="entry name" value="Phenylalanyl-trna Synthetase, Chain B, domain 3"/>
    <property type="match status" value="1"/>
</dbReference>
<sequence>MIPSDIQILKKVRQTIEKYNLFEPGDKIIVAVSGGADSVCLLNILNSLKKDLNISIHIAHLNHLLREKESERDAEFVRETAELLLLPFTIEKRDIKALKKKLKTSTQAAARTARIDFLQRLKNKINASKIALGHTLDDRVETVLINLIRGSGVSGIAGMDFFNQKYSIIRPLMDITRKEVETYLSSKKIKFVTDSSNVKKNYLRNRIRLELIPLLENSFNPQIRKRIADTAQILSAEDVYLETQAEEFFKFILTKGSNDLWSTTKLNRQDINELILNINLMKVIPVPIVYRIIRKALWRLNSNITNLSFSHTDKVFSLITEGRTGASLNLPGKIKAQKLYNKIIFSKSDKKEFQSLKETKVAVPGRTKLLYLNKTLNTVVLQKNSVKFITKDKNLGLFDYQKVKLPLTIRNKRDGDIFIPLGMDKQKKLKKFLIDIKFPQCRRKEIPLLVSSEEIMWVVGERISDKFKVTTSTKDVLLIGLV</sequence>
<evidence type="ECO:0000256" key="1">
    <source>
        <dbReference type="ARBA" id="ARBA00004496"/>
    </source>
</evidence>
<dbReference type="PANTHER" id="PTHR43033">
    <property type="entry name" value="TRNA(ILE)-LYSIDINE SYNTHASE-RELATED"/>
    <property type="match status" value="1"/>
</dbReference>
<dbReference type="Pfam" id="PF11734">
    <property type="entry name" value="TilS_C"/>
    <property type="match status" value="1"/>
</dbReference>
<dbReference type="AlphaFoldDB" id="A0A1F7SIX4"/>
<dbReference type="Proteomes" id="UP000178082">
    <property type="component" value="Unassembled WGS sequence"/>
</dbReference>
<reference evidence="10 11" key="1">
    <citation type="journal article" date="2016" name="Nat. Commun.">
        <title>Thousands of microbial genomes shed light on interconnected biogeochemical processes in an aquifer system.</title>
        <authorList>
            <person name="Anantharaman K."/>
            <person name="Brown C.T."/>
            <person name="Hug L.A."/>
            <person name="Sharon I."/>
            <person name="Castelle C.J."/>
            <person name="Probst A.J."/>
            <person name="Thomas B.C."/>
            <person name="Singh A."/>
            <person name="Wilkins M.J."/>
            <person name="Karaoz U."/>
            <person name="Brodie E.L."/>
            <person name="Williams K.H."/>
            <person name="Hubbard S.S."/>
            <person name="Banfield J.F."/>
        </authorList>
    </citation>
    <scope>NUCLEOTIDE SEQUENCE [LARGE SCALE GENOMIC DNA]</scope>
</reference>
<comment type="domain">
    <text evidence="8">The N-terminal region contains the highly conserved SGGXDS motif, predicted to be a P-loop motif involved in ATP binding.</text>
</comment>
<evidence type="ECO:0000313" key="10">
    <source>
        <dbReference type="EMBL" id="OGL53719.1"/>
    </source>
</evidence>
<comment type="similarity">
    <text evidence="8">Belongs to the tRNA(Ile)-lysidine synthase family.</text>
</comment>